<dbReference type="Pfam" id="PF04450">
    <property type="entry name" value="BSP"/>
    <property type="match status" value="1"/>
</dbReference>
<accession>A0ABR1JQH5</accession>
<evidence type="ECO:0000256" key="1">
    <source>
        <dbReference type="SAM" id="MobiDB-lite"/>
    </source>
</evidence>
<organism evidence="2 3">
    <name type="scientific">Marasmiellus scandens</name>
    <dbReference type="NCBI Taxonomy" id="2682957"/>
    <lineage>
        <taxon>Eukaryota</taxon>
        <taxon>Fungi</taxon>
        <taxon>Dikarya</taxon>
        <taxon>Basidiomycota</taxon>
        <taxon>Agaricomycotina</taxon>
        <taxon>Agaricomycetes</taxon>
        <taxon>Agaricomycetidae</taxon>
        <taxon>Agaricales</taxon>
        <taxon>Marasmiineae</taxon>
        <taxon>Omphalotaceae</taxon>
        <taxon>Marasmiellus</taxon>
    </lineage>
</organism>
<name>A0ABR1JQH5_9AGAR</name>
<dbReference type="PANTHER" id="PTHR33321:SF12">
    <property type="entry name" value="PLANT BASIC SECRETORY PROTEIN (BSP) FAMILY PROTEIN"/>
    <property type="match status" value="1"/>
</dbReference>
<evidence type="ECO:0008006" key="4">
    <source>
        <dbReference type="Google" id="ProtNLM"/>
    </source>
</evidence>
<proteinExistence type="predicted"/>
<evidence type="ECO:0000313" key="2">
    <source>
        <dbReference type="EMBL" id="KAK7465537.1"/>
    </source>
</evidence>
<sequence>MPNLHLRVQDLDHPGADLFFRLVGNGKATLKEGILQCTRGLYSPNYSLSPKITQITLTLRSFSGVAYTFGAPSNPFEHKEIHFSLDHIVNTHSKFDGDKDKRTREEIQGVLTHELVHCYQWNAKGTCPGGLIEGIADFIRLRASLSPPHWKHSNSGKWDAGYEKTAFFLDWIDHRQPPAPRYSTKPKSTPSSLPSLPAPSPSPLPGGCSRPAETLLRPGLYNPQDKVPKDTIVQRLNAWMREREYVEGKIWIEVTGKTVDELWKEYCSCH</sequence>
<protein>
    <recommendedName>
        <fullName evidence="4">Plant basic secretory protein</fullName>
    </recommendedName>
</protein>
<dbReference type="Proteomes" id="UP001498398">
    <property type="component" value="Unassembled WGS sequence"/>
</dbReference>
<feature type="region of interest" description="Disordered" evidence="1">
    <location>
        <begin position="179"/>
        <end position="209"/>
    </location>
</feature>
<gene>
    <name evidence="2" type="ORF">VKT23_005511</name>
</gene>
<dbReference type="InterPro" id="IPR007541">
    <property type="entry name" value="Uncharacterised_BSP"/>
</dbReference>
<evidence type="ECO:0000313" key="3">
    <source>
        <dbReference type="Proteomes" id="UP001498398"/>
    </source>
</evidence>
<comment type="caution">
    <text evidence="2">The sequence shown here is derived from an EMBL/GenBank/DDBJ whole genome shotgun (WGS) entry which is preliminary data.</text>
</comment>
<feature type="compositionally biased region" description="Low complexity" evidence="1">
    <location>
        <begin position="183"/>
        <end position="195"/>
    </location>
</feature>
<dbReference type="EMBL" id="JBANRG010000006">
    <property type="protein sequence ID" value="KAK7465537.1"/>
    <property type="molecule type" value="Genomic_DNA"/>
</dbReference>
<reference evidence="2 3" key="1">
    <citation type="submission" date="2024-01" db="EMBL/GenBank/DDBJ databases">
        <title>A draft genome for the cacao thread blight pathogen Marasmiellus scandens.</title>
        <authorList>
            <person name="Baruah I.K."/>
            <person name="Leung J."/>
            <person name="Bukari Y."/>
            <person name="Amoako-Attah I."/>
            <person name="Meinhardt L.W."/>
            <person name="Bailey B.A."/>
            <person name="Cohen S.P."/>
        </authorList>
    </citation>
    <scope>NUCLEOTIDE SEQUENCE [LARGE SCALE GENOMIC DNA]</scope>
    <source>
        <strain evidence="2 3">GH-19</strain>
    </source>
</reference>
<keyword evidence="3" id="KW-1185">Reference proteome</keyword>
<dbReference type="PANTHER" id="PTHR33321">
    <property type="match status" value="1"/>
</dbReference>